<dbReference type="EMBL" id="AEET01000012">
    <property type="protein sequence ID" value="EFM46868.1"/>
    <property type="molecule type" value="Genomic_DNA"/>
</dbReference>
<organism evidence="1 2">
    <name type="scientific">Mobiluncus mulieris ATCC 35239</name>
    <dbReference type="NCBI Taxonomy" id="871571"/>
    <lineage>
        <taxon>Bacteria</taxon>
        <taxon>Bacillati</taxon>
        <taxon>Actinomycetota</taxon>
        <taxon>Actinomycetes</taxon>
        <taxon>Actinomycetales</taxon>
        <taxon>Actinomycetaceae</taxon>
        <taxon>Mobiluncus</taxon>
    </lineage>
</organism>
<dbReference type="STRING" id="871571.HMPREF0580_0360"/>
<reference evidence="1" key="1">
    <citation type="submission" date="2010-08" db="EMBL/GenBank/DDBJ databases">
        <authorList>
            <person name="Muzny D."/>
            <person name="Qin X."/>
            <person name="Deng J."/>
            <person name="Jiang H."/>
            <person name="Liu Y."/>
            <person name="Qu J."/>
            <person name="Song X.-Z."/>
            <person name="Zhang L."/>
            <person name="Thornton R."/>
            <person name="Coyle M."/>
            <person name="Francisco L."/>
            <person name="Jackson L."/>
            <person name="Javaid M."/>
            <person name="Korchina V."/>
            <person name="Kovar C."/>
            <person name="Mata R."/>
            <person name="Mathew T."/>
            <person name="Ngo R."/>
            <person name="Nguyen L."/>
            <person name="Nguyen N."/>
            <person name="Okwuonu G."/>
            <person name="Ongeri F."/>
            <person name="Pham C."/>
            <person name="Simmons D."/>
            <person name="Wilczek-Boney K."/>
            <person name="Hale W."/>
            <person name="Jakkamsetti A."/>
            <person name="Pham P."/>
            <person name="Ruth R."/>
            <person name="San Lucas F."/>
            <person name="Warren J."/>
            <person name="Zhang J."/>
            <person name="Zhao Z."/>
            <person name="Zhou C."/>
            <person name="Zhu D."/>
            <person name="Lee S."/>
            <person name="Bess C."/>
            <person name="Blankenburg K."/>
            <person name="Forbes L."/>
            <person name="Fu Q."/>
            <person name="Gubbala S."/>
            <person name="Hirani K."/>
            <person name="Jayaseelan J.C."/>
            <person name="Lara F."/>
            <person name="Munidasa M."/>
            <person name="Palculict T."/>
            <person name="Patil S."/>
            <person name="Pu L.-L."/>
            <person name="Saada N."/>
            <person name="Tang L."/>
            <person name="Weissenberger G."/>
            <person name="Zhu Y."/>
            <person name="Hemphill L."/>
            <person name="Shang Y."/>
            <person name="Youmans B."/>
            <person name="Ayvaz T."/>
            <person name="Ross M."/>
            <person name="Santibanez J."/>
            <person name="Aqrawi P."/>
            <person name="Gross S."/>
            <person name="Joshi V."/>
            <person name="Fowler G."/>
            <person name="Nazareth L."/>
            <person name="Reid J."/>
            <person name="Worley K."/>
            <person name="Petrosino J."/>
            <person name="Highlander S."/>
            <person name="Gibbs R."/>
        </authorList>
    </citation>
    <scope>NUCLEOTIDE SEQUENCE [LARGE SCALE GENOMIC DNA]</scope>
    <source>
        <strain evidence="1">ATCC 35239</strain>
    </source>
</reference>
<proteinExistence type="predicted"/>
<dbReference type="AlphaFoldDB" id="E0QN96"/>
<evidence type="ECO:0000313" key="1">
    <source>
        <dbReference type="EMBL" id="EFM46868.1"/>
    </source>
</evidence>
<evidence type="ECO:0000313" key="2">
    <source>
        <dbReference type="Proteomes" id="UP000003045"/>
    </source>
</evidence>
<accession>E0QN96</accession>
<gene>
    <name evidence="1" type="ORF">HMPREF0580_0360</name>
</gene>
<dbReference type="Proteomes" id="UP000003045">
    <property type="component" value="Unassembled WGS sequence"/>
</dbReference>
<comment type="caution">
    <text evidence="1">The sequence shown here is derived from an EMBL/GenBank/DDBJ whole genome shotgun (WGS) entry which is preliminary data.</text>
</comment>
<dbReference type="HOGENOM" id="CLU_3170332_0_0_11"/>
<sequence length="47" mass="5230">MPITRALTYLERLAAWRFAISPAHSQKTGPRYLGVDSSLGSKLRVVD</sequence>
<keyword evidence="2" id="KW-1185">Reference proteome</keyword>
<name>E0QN96_9ACTO</name>
<protein>
    <submittedName>
        <fullName evidence="1">Uncharacterized protein</fullName>
    </submittedName>
</protein>